<keyword evidence="8 15" id="KW-0547">Nucleotide-binding</keyword>
<keyword evidence="10 15" id="KW-0460">Magnesium</keyword>
<evidence type="ECO:0000256" key="6">
    <source>
        <dbReference type="ARBA" id="ARBA00022598"/>
    </source>
</evidence>
<dbReference type="HAMAP" id="MF_00283">
    <property type="entry name" value="Phe_tRNA_synth_beta1"/>
    <property type="match status" value="1"/>
</dbReference>
<dbReference type="GO" id="GO:0000287">
    <property type="term" value="F:magnesium ion binding"/>
    <property type="evidence" value="ECO:0007669"/>
    <property type="project" value="UniProtKB-UniRule"/>
</dbReference>
<dbReference type="SUPFAM" id="SSF50249">
    <property type="entry name" value="Nucleic acid-binding proteins"/>
    <property type="match status" value="1"/>
</dbReference>
<dbReference type="CDD" id="cd02796">
    <property type="entry name" value="tRNA_bind_bactPheRS"/>
    <property type="match status" value="1"/>
</dbReference>
<evidence type="ECO:0000256" key="2">
    <source>
        <dbReference type="ARBA" id="ARBA00008653"/>
    </source>
</evidence>
<feature type="binding site" evidence="15">
    <location>
        <position position="450"/>
    </location>
    <ligand>
        <name>Mg(2+)</name>
        <dbReference type="ChEBI" id="CHEBI:18420"/>
        <note>shared with alpha subunit</note>
    </ligand>
</feature>
<dbReference type="EMBL" id="FUYM01000009">
    <property type="protein sequence ID" value="SKB94861.1"/>
    <property type="molecule type" value="Genomic_DNA"/>
</dbReference>
<evidence type="ECO:0000259" key="17">
    <source>
        <dbReference type="PROSITE" id="PS50886"/>
    </source>
</evidence>
<dbReference type="SUPFAM" id="SSF56037">
    <property type="entry name" value="PheT/TilS domain"/>
    <property type="match status" value="1"/>
</dbReference>
<comment type="subunit">
    <text evidence="3 15">Tetramer of two alpha and two beta subunits.</text>
</comment>
<dbReference type="InterPro" id="IPR045864">
    <property type="entry name" value="aa-tRNA-synth_II/BPL/LPL"/>
</dbReference>
<dbReference type="PROSITE" id="PS50886">
    <property type="entry name" value="TRBD"/>
    <property type="match status" value="1"/>
</dbReference>
<dbReference type="SUPFAM" id="SSF46955">
    <property type="entry name" value="Putative DNA-binding domain"/>
    <property type="match status" value="1"/>
</dbReference>
<dbReference type="InterPro" id="IPR005121">
    <property type="entry name" value="Fdx_antiC-bd"/>
</dbReference>
<comment type="similarity">
    <text evidence="2 15">Belongs to the phenylalanyl-tRNA synthetase beta subunit family. Type 1 subfamily.</text>
</comment>
<evidence type="ECO:0000313" key="20">
    <source>
        <dbReference type="EMBL" id="SKB94861.1"/>
    </source>
</evidence>
<dbReference type="Pfam" id="PF17759">
    <property type="entry name" value="tRNA_synthFbeta"/>
    <property type="match status" value="1"/>
</dbReference>
<feature type="domain" description="TRNA-binding" evidence="17">
    <location>
        <begin position="39"/>
        <end position="150"/>
    </location>
</feature>
<dbReference type="InterPro" id="IPR020825">
    <property type="entry name" value="Phe-tRNA_synthase-like_B3/B4"/>
</dbReference>
<evidence type="ECO:0000256" key="10">
    <source>
        <dbReference type="ARBA" id="ARBA00022842"/>
    </source>
</evidence>
<dbReference type="InterPro" id="IPR009061">
    <property type="entry name" value="DNA-bd_dom_put_sf"/>
</dbReference>
<evidence type="ECO:0000256" key="8">
    <source>
        <dbReference type="ARBA" id="ARBA00022741"/>
    </source>
</evidence>
<dbReference type="Pfam" id="PF03484">
    <property type="entry name" value="B5"/>
    <property type="match status" value="1"/>
</dbReference>
<evidence type="ECO:0000259" key="18">
    <source>
        <dbReference type="PROSITE" id="PS51447"/>
    </source>
</evidence>
<dbReference type="STRING" id="439228.SAMN06295920_109133"/>
<dbReference type="GO" id="GO:0005524">
    <property type="term" value="F:ATP binding"/>
    <property type="evidence" value="ECO:0007669"/>
    <property type="project" value="UniProtKB-UniRule"/>
</dbReference>
<keyword evidence="5 16" id="KW-0820">tRNA-binding</keyword>
<dbReference type="Gene3D" id="2.40.50.140">
    <property type="entry name" value="Nucleic acid-binding proteins"/>
    <property type="match status" value="1"/>
</dbReference>
<dbReference type="PANTHER" id="PTHR10947:SF0">
    <property type="entry name" value="PHENYLALANINE--TRNA LIGASE BETA SUBUNIT"/>
    <property type="match status" value="1"/>
</dbReference>
<evidence type="ECO:0000256" key="14">
    <source>
        <dbReference type="ARBA" id="ARBA00049255"/>
    </source>
</evidence>
<dbReference type="Pfam" id="PF03483">
    <property type="entry name" value="B3_4"/>
    <property type="match status" value="1"/>
</dbReference>
<dbReference type="GO" id="GO:0006432">
    <property type="term" value="P:phenylalanyl-tRNA aminoacylation"/>
    <property type="evidence" value="ECO:0007669"/>
    <property type="project" value="UniProtKB-UniRule"/>
</dbReference>
<keyword evidence="21" id="KW-1185">Reference proteome</keyword>
<keyword evidence="9 15" id="KW-0067">ATP-binding</keyword>
<dbReference type="PROSITE" id="PS51483">
    <property type="entry name" value="B5"/>
    <property type="match status" value="1"/>
</dbReference>
<evidence type="ECO:0000256" key="11">
    <source>
        <dbReference type="ARBA" id="ARBA00022884"/>
    </source>
</evidence>
<keyword evidence="7 15" id="KW-0479">Metal-binding</keyword>
<evidence type="ECO:0000256" key="16">
    <source>
        <dbReference type="PROSITE-ProRule" id="PRU00209"/>
    </source>
</evidence>
<keyword evidence="6 15" id="KW-0436">Ligase</keyword>
<gene>
    <name evidence="15" type="primary">pheT</name>
    <name evidence="20" type="ORF">SAMN06295920_109133</name>
</gene>
<evidence type="ECO:0000256" key="13">
    <source>
        <dbReference type="ARBA" id="ARBA00023146"/>
    </source>
</evidence>
<dbReference type="SUPFAM" id="SSF55681">
    <property type="entry name" value="Class II aaRS and biotin synthetases"/>
    <property type="match status" value="1"/>
</dbReference>
<dbReference type="Gene3D" id="3.50.40.10">
    <property type="entry name" value="Phenylalanyl-trna Synthetase, Chain B, domain 3"/>
    <property type="match status" value="1"/>
</dbReference>
<dbReference type="InterPro" id="IPR033714">
    <property type="entry name" value="tRNA_bind_bactPheRS"/>
</dbReference>
<evidence type="ECO:0000256" key="3">
    <source>
        <dbReference type="ARBA" id="ARBA00011209"/>
    </source>
</evidence>
<feature type="binding site" evidence="15">
    <location>
        <position position="460"/>
    </location>
    <ligand>
        <name>Mg(2+)</name>
        <dbReference type="ChEBI" id="CHEBI:18420"/>
        <note>shared with alpha subunit</note>
    </ligand>
</feature>
<comment type="cofactor">
    <cofactor evidence="15">
        <name>Mg(2+)</name>
        <dbReference type="ChEBI" id="CHEBI:18420"/>
    </cofactor>
    <text evidence="15">Binds 2 magnesium ions per tetramer.</text>
</comment>
<evidence type="ECO:0000256" key="12">
    <source>
        <dbReference type="ARBA" id="ARBA00022917"/>
    </source>
</evidence>
<evidence type="ECO:0000256" key="4">
    <source>
        <dbReference type="ARBA" id="ARBA00022490"/>
    </source>
</evidence>
<accession>A0A1T5FFB0</accession>
<dbReference type="SMART" id="SM00873">
    <property type="entry name" value="B3_4"/>
    <property type="match status" value="1"/>
</dbReference>
<dbReference type="RefSeq" id="WP_079649723.1">
    <property type="nucleotide sequence ID" value="NZ_FUYM01000009.1"/>
</dbReference>
<dbReference type="InterPro" id="IPR045060">
    <property type="entry name" value="Phe-tRNA-ligase_IIc_bsu"/>
</dbReference>
<name>A0A1T5FFB0_9SPHN</name>
<keyword evidence="12 15" id="KW-0648">Protein biosynthesis</keyword>
<comment type="subcellular location">
    <subcellularLocation>
        <location evidence="1 15">Cytoplasm</location>
    </subcellularLocation>
</comment>
<evidence type="ECO:0000256" key="5">
    <source>
        <dbReference type="ARBA" id="ARBA00022555"/>
    </source>
</evidence>
<dbReference type="PANTHER" id="PTHR10947">
    <property type="entry name" value="PHENYLALANYL-TRNA SYNTHETASE BETA CHAIN AND LEUCINE-RICH REPEAT-CONTAINING PROTEIN 47"/>
    <property type="match status" value="1"/>
</dbReference>
<dbReference type="EC" id="6.1.1.20" evidence="15"/>
<evidence type="ECO:0000313" key="21">
    <source>
        <dbReference type="Proteomes" id="UP000189818"/>
    </source>
</evidence>
<dbReference type="Proteomes" id="UP000189818">
    <property type="component" value="Unassembled WGS sequence"/>
</dbReference>
<sequence>MKFTLSWLKEHLDTEASLDAIVEGLTRVGLEVEGVEDAAEKLGAFRIARILTAAPHPQADKLQVLSVDAGDGGEPLQIVCGAPNARAGLVGVLGRPGDYVPGIDVTLKVAAIRGVESRGMMCSMRELELSDAHDGIIELPADAPVGAVYADWAGLSDPVIDVAITPNRQDCMGVRGIARDLAAAGLGTLKPLNLPTIAGQGECPIEIATLDPEGCPAFFGRAVRGVVNGDSPEWLAKRLIAVGQRPISALVDITNYVMLDHGRPLHVYDLAKLSGPLVARKATPGEEVLALNGKVYTLDETMTVIADANGPDDIGGIMGGEKTGVTAATTDVLIECAYFTPEAIARTGQKLGLTSDARARFERGVDPQFLEAGLAIATRLVIDLCGGTPSAVVQAGTPPSGTKALRYDPALTEKIAGLAVEPDRQRTILSALGFGIDAVWNVSVPSWRRDVDGPADLVEEVVRIIGIDNIPSTPLPRGEGVARPTATQAQKVERRARRTAAARGLNEAVTWSFISEAEAKPFGGGAWTLANPISEDLKVMRPSLLPGLVAAARRNADRGAGSIRLFEVGRRYLADGEGLTLGLLLAGDRTPRDWRSGKAQAFDAFDAKAEAVAMLGAVGAPVDRLQLFETVSSGVYHPGRSGSLRLGPKTVLAEFGELHPSVARAFDIDGTVVAAEIFLDAVPVKRASSDHMREAYAPPALQAVRRDFAFLVSADRAADELLRAVRGADKAAITEARLFDLFQGQGVGEGEKSVAIEVVLQPSEKSFTDADLQAISEKIVAAAAKLGARLRG</sequence>
<protein>
    <recommendedName>
        <fullName evidence="15">Phenylalanine--tRNA ligase beta subunit</fullName>
        <ecNumber evidence="15">6.1.1.20</ecNumber>
    </recommendedName>
    <alternativeName>
        <fullName evidence="15">Phenylalanyl-tRNA synthetase beta subunit</fullName>
        <shortName evidence="15">PheRS</shortName>
    </alternativeName>
</protein>
<evidence type="ECO:0000256" key="9">
    <source>
        <dbReference type="ARBA" id="ARBA00022840"/>
    </source>
</evidence>
<dbReference type="PROSITE" id="PS51447">
    <property type="entry name" value="FDX_ACB"/>
    <property type="match status" value="1"/>
</dbReference>
<organism evidence="20 21">
    <name type="scientific">Rhizorhabdus histidinilytica</name>
    <dbReference type="NCBI Taxonomy" id="439228"/>
    <lineage>
        <taxon>Bacteria</taxon>
        <taxon>Pseudomonadati</taxon>
        <taxon>Pseudomonadota</taxon>
        <taxon>Alphaproteobacteria</taxon>
        <taxon>Sphingomonadales</taxon>
        <taxon>Sphingomonadaceae</taxon>
        <taxon>Rhizorhabdus</taxon>
    </lineage>
</organism>
<dbReference type="InterPro" id="IPR036690">
    <property type="entry name" value="Fdx_antiC-bd_sf"/>
</dbReference>
<dbReference type="InterPro" id="IPR005147">
    <property type="entry name" value="tRNA_synthase_B5-dom"/>
</dbReference>
<proteinExistence type="inferred from homology"/>
<evidence type="ECO:0000256" key="7">
    <source>
        <dbReference type="ARBA" id="ARBA00022723"/>
    </source>
</evidence>
<feature type="domain" description="FDX-ACB" evidence="18">
    <location>
        <begin position="699"/>
        <end position="791"/>
    </location>
</feature>
<dbReference type="InterPro" id="IPR012340">
    <property type="entry name" value="NA-bd_OB-fold"/>
</dbReference>
<reference evidence="21" key="1">
    <citation type="submission" date="2017-02" db="EMBL/GenBank/DDBJ databases">
        <authorList>
            <person name="Varghese N."/>
            <person name="Submissions S."/>
        </authorList>
    </citation>
    <scope>NUCLEOTIDE SEQUENCE [LARGE SCALE GENOMIC DNA]</scope>
    <source>
        <strain evidence="21">UM2</strain>
    </source>
</reference>
<dbReference type="SUPFAM" id="SSF54991">
    <property type="entry name" value="Anticodon-binding domain of PheRS"/>
    <property type="match status" value="1"/>
</dbReference>
<evidence type="ECO:0000256" key="1">
    <source>
        <dbReference type="ARBA" id="ARBA00004496"/>
    </source>
</evidence>
<keyword evidence="13 15" id="KW-0030">Aminoacyl-tRNA synthetase</keyword>
<keyword evidence="11 16" id="KW-0694">RNA-binding</keyword>
<keyword evidence="4 15" id="KW-0963">Cytoplasm</keyword>
<comment type="catalytic activity">
    <reaction evidence="14 15">
        <text>tRNA(Phe) + L-phenylalanine + ATP = L-phenylalanyl-tRNA(Phe) + AMP + diphosphate + H(+)</text>
        <dbReference type="Rhea" id="RHEA:19413"/>
        <dbReference type="Rhea" id="RHEA-COMP:9668"/>
        <dbReference type="Rhea" id="RHEA-COMP:9699"/>
        <dbReference type="ChEBI" id="CHEBI:15378"/>
        <dbReference type="ChEBI" id="CHEBI:30616"/>
        <dbReference type="ChEBI" id="CHEBI:33019"/>
        <dbReference type="ChEBI" id="CHEBI:58095"/>
        <dbReference type="ChEBI" id="CHEBI:78442"/>
        <dbReference type="ChEBI" id="CHEBI:78531"/>
        <dbReference type="ChEBI" id="CHEBI:456215"/>
        <dbReference type="EC" id="6.1.1.20"/>
    </reaction>
</comment>
<feature type="binding site" evidence="15">
    <location>
        <position position="456"/>
    </location>
    <ligand>
        <name>Mg(2+)</name>
        <dbReference type="ChEBI" id="CHEBI:18420"/>
        <note>shared with alpha subunit</note>
    </ligand>
</feature>
<dbReference type="Pfam" id="PF01588">
    <property type="entry name" value="tRNA_bind"/>
    <property type="match status" value="1"/>
</dbReference>
<evidence type="ECO:0000259" key="19">
    <source>
        <dbReference type="PROSITE" id="PS51483"/>
    </source>
</evidence>
<dbReference type="GO" id="GO:0009328">
    <property type="term" value="C:phenylalanine-tRNA ligase complex"/>
    <property type="evidence" value="ECO:0007669"/>
    <property type="project" value="TreeGrafter"/>
</dbReference>
<dbReference type="AlphaFoldDB" id="A0A1T5FFB0"/>
<dbReference type="InterPro" id="IPR005146">
    <property type="entry name" value="B3/B4_tRNA-bd"/>
</dbReference>
<dbReference type="GO" id="GO:0004826">
    <property type="term" value="F:phenylalanine-tRNA ligase activity"/>
    <property type="evidence" value="ECO:0007669"/>
    <property type="project" value="UniProtKB-UniRule"/>
</dbReference>
<dbReference type="SMART" id="SM00874">
    <property type="entry name" value="B5"/>
    <property type="match status" value="1"/>
</dbReference>
<dbReference type="Pfam" id="PF03147">
    <property type="entry name" value="FDX-ACB"/>
    <property type="match status" value="1"/>
</dbReference>
<dbReference type="Gene3D" id="3.30.56.10">
    <property type="match status" value="2"/>
</dbReference>
<feature type="domain" description="B5" evidence="19">
    <location>
        <begin position="400"/>
        <end position="472"/>
    </location>
</feature>
<dbReference type="SMART" id="SM00896">
    <property type="entry name" value="FDX-ACB"/>
    <property type="match status" value="1"/>
</dbReference>
<dbReference type="InterPro" id="IPR002547">
    <property type="entry name" value="tRNA-bd_dom"/>
</dbReference>
<evidence type="ECO:0000256" key="15">
    <source>
        <dbReference type="HAMAP-Rule" id="MF_00283"/>
    </source>
</evidence>
<dbReference type="InterPro" id="IPR041616">
    <property type="entry name" value="PheRS_beta_core"/>
</dbReference>
<dbReference type="NCBIfam" id="TIGR00472">
    <property type="entry name" value="pheT_bact"/>
    <property type="match status" value="1"/>
</dbReference>
<dbReference type="Gene3D" id="3.30.70.380">
    <property type="entry name" value="Ferrodoxin-fold anticodon-binding domain"/>
    <property type="match status" value="1"/>
</dbReference>
<dbReference type="CDD" id="cd00769">
    <property type="entry name" value="PheRS_beta_core"/>
    <property type="match status" value="1"/>
</dbReference>
<feature type="binding site" evidence="15">
    <location>
        <position position="459"/>
    </location>
    <ligand>
        <name>Mg(2+)</name>
        <dbReference type="ChEBI" id="CHEBI:18420"/>
        <note>shared with alpha subunit</note>
    </ligand>
</feature>
<dbReference type="OrthoDB" id="9805455at2"/>
<dbReference type="Gene3D" id="3.30.930.10">
    <property type="entry name" value="Bira Bifunctional Protein, Domain 2"/>
    <property type="match status" value="1"/>
</dbReference>
<dbReference type="GO" id="GO:0000049">
    <property type="term" value="F:tRNA binding"/>
    <property type="evidence" value="ECO:0007669"/>
    <property type="project" value="UniProtKB-UniRule"/>
</dbReference>
<dbReference type="FunFam" id="2.40.50.140:FF:000045">
    <property type="entry name" value="Phenylalanine--tRNA ligase beta subunit"/>
    <property type="match status" value="1"/>
</dbReference>
<dbReference type="InterPro" id="IPR004532">
    <property type="entry name" value="Phe-tRNA-ligase_IIc_bsu_bact"/>
</dbReference>